<evidence type="ECO:0000256" key="4">
    <source>
        <dbReference type="ARBA" id="ARBA00022519"/>
    </source>
</evidence>
<name>A0A371P4P5_9ACTN</name>
<sequence>MSRTSHPQPTPQPQERPVSTATQSSPWRHQVERALSSNIAPIVAALIIVSVALSFMSDVFLTSSNLTNIVTQSAVVGIAAVGATFVIITSGIDLSVGATMALAGFLGAQLAHHSDSGWLGLLAVMGVAVLVGAFNGFSVAWLGLAPFIVTLAVMGMARGLTLQFSQGESVYDLPSTLNWLGSADLAGLKVSAIVTVLLFLVGHLLLSRTTFGHRVYAVGGNADAARLAGINVKGVIFSTYVIAAVCAGVAAIVLVGRLDSATPNAATGTELQVIAAVVIGGTSLFGGKGSMIGTLVGVLLIGVINNGLTLLNVSSFWVQFVQGALIFLAVLLDSFNTGRLKRAATS</sequence>
<evidence type="ECO:0000313" key="11">
    <source>
        <dbReference type="Proteomes" id="UP000265581"/>
    </source>
</evidence>
<evidence type="ECO:0000256" key="7">
    <source>
        <dbReference type="ARBA" id="ARBA00023136"/>
    </source>
</evidence>
<keyword evidence="2" id="KW-0813">Transport</keyword>
<feature type="transmembrane region" description="Helical" evidence="9">
    <location>
        <begin position="316"/>
        <end position="335"/>
    </location>
</feature>
<evidence type="ECO:0000256" key="8">
    <source>
        <dbReference type="SAM" id="MobiDB-lite"/>
    </source>
</evidence>
<dbReference type="GO" id="GO:0005886">
    <property type="term" value="C:plasma membrane"/>
    <property type="evidence" value="ECO:0007669"/>
    <property type="project" value="UniProtKB-SubCell"/>
</dbReference>
<dbReference type="Pfam" id="PF02653">
    <property type="entry name" value="BPD_transp_2"/>
    <property type="match status" value="1"/>
</dbReference>
<reference evidence="10 11" key="1">
    <citation type="submission" date="2018-08" db="EMBL/GenBank/DDBJ databases">
        <title>Aeromicrobium sp. M2KJ-4, whole genome shotgun sequence.</title>
        <authorList>
            <person name="Tuo L."/>
        </authorList>
    </citation>
    <scope>NUCLEOTIDE SEQUENCE [LARGE SCALE GENOMIC DNA]</scope>
    <source>
        <strain evidence="10 11">M2KJ-4</strain>
    </source>
</reference>
<evidence type="ECO:0000256" key="5">
    <source>
        <dbReference type="ARBA" id="ARBA00022692"/>
    </source>
</evidence>
<accession>A0A371P4P5</accession>
<comment type="subcellular location">
    <subcellularLocation>
        <location evidence="1">Cell membrane</location>
        <topology evidence="1">Multi-pass membrane protein</topology>
    </subcellularLocation>
</comment>
<keyword evidence="5 9" id="KW-0812">Transmembrane</keyword>
<dbReference type="Proteomes" id="UP000265581">
    <property type="component" value="Unassembled WGS sequence"/>
</dbReference>
<feature type="transmembrane region" description="Helical" evidence="9">
    <location>
        <begin position="267"/>
        <end position="285"/>
    </location>
</feature>
<gene>
    <name evidence="10" type="ORF">DX116_17745</name>
</gene>
<dbReference type="InterPro" id="IPR001851">
    <property type="entry name" value="ABC_transp_permease"/>
</dbReference>
<dbReference type="AlphaFoldDB" id="A0A371P4P5"/>
<evidence type="ECO:0000313" key="10">
    <source>
        <dbReference type="EMBL" id="REK70923.1"/>
    </source>
</evidence>
<feature type="transmembrane region" description="Helical" evidence="9">
    <location>
        <begin position="235"/>
        <end position="255"/>
    </location>
</feature>
<evidence type="ECO:0000256" key="2">
    <source>
        <dbReference type="ARBA" id="ARBA00022448"/>
    </source>
</evidence>
<keyword evidence="11" id="KW-1185">Reference proteome</keyword>
<comment type="caution">
    <text evidence="10">The sequence shown here is derived from an EMBL/GenBank/DDBJ whole genome shotgun (WGS) entry which is preliminary data.</text>
</comment>
<dbReference type="OrthoDB" id="9808136at2"/>
<organism evidence="10 11">
    <name type="scientific">Aeromicrobium endophyticum</name>
    <dbReference type="NCBI Taxonomy" id="2292704"/>
    <lineage>
        <taxon>Bacteria</taxon>
        <taxon>Bacillati</taxon>
        <taxon>Actinomycetota</taxon>
        <taxon>Actinomycetes</taxon>
        <taxon>Propionibacteriales</taxon>
        <taxon>Nocardioidaceae</taxon>
        <taxon>Aeromicrobium</taxon>
    </lineage>
</organism>
<protein>
    <submittedName>
        <fullName evidence="10">ABC transporter permease</fullName>
    </submittedName>
</protein>
<feature type="transmembrane region" description="Helical" evidence="9">
    <location>
        <begin position="69"/>
        <end position="87"/>
    </location>
</feature>
<dbReference type="EMBL" id="QUBR01000002">
    <property type="protein sequence ID" value="REK70923.1"/>
    <property type="molecule type" value="Genomic_DNA"/>
</dbReference>
<proteinExistence type="predicted"/>
<dbReference type="PANTHER" id="PTHR32196:SF21">
    <property type="entry name" value="ABC TRANSPORTER PERMEASE PROTEIN YPHD-RELATED"/>
    <property type="match status" value="1"/>
</dbReference>
<feature type="transmembrane region" description="Helical" evidence="9">
    <location>
        <begin position="38"/>
        <end position="57"/>
    </location>
</feature>
<feature type="compositionally biased region" description="Polar residues" evidence="8">
    <location>
        <begin position="17"/>
        <end position="27"/>
    </location>
</feature>
<dbReference type="PANTHER" id="PTHR32196">
    <property type="entry name" value="ABC TRANSPORTER PERMEASE PROTEIN YPHD-RELATED-RELATED"/>
    <property type="match status" value="1"/>
</dbReference>
<evidence type="ECO:0000256" key="3">
    <source>
        <dbReference type="ARBA" id="ARBA00022475"/>
    </source>
</evidence>
<keyword evidence="7 9" id="KW-0472">Membrane</keyword>
<feature type="transmembrane region" description="Helical" evidence="9">
    <location>
        <begin position="118"/>
        <end position="137"/>
    </location>
</feature>
<feature type="transmembrane region" description="Helical" evidence="9">
    <location>
        <begin position="185"/>
        <end position="206"/>
    </location>
</feature>
<dbReference type="GO" id="GO:0022857">
    <property type="term" value="F:transmembrane transporter activity"/>
    <property type="evidence" value="ECO:0007669"/>
    <property type="project" value="InterPro"/>
</dbReference>
<feature type="region of interest" description="Disordered" evidence="8">
    <location>
        <begin position="1"/>
        <end position="27"/>
    </location>
</feature>
<keyword evidence="4" id="KW-0997">Cell inner membrane</keyword>
<evidence type="ECO:0000256" key="1">
    <source>
        <dbReference type="ARBA" id="ARBA00004651"/>
    </source>
</evidence>
<feature type="transmembrane region" description="Helical" evidence="9">
    <location>
        <begin position="144"/>
        <end position="165"/>
    </location>
</feature>
<dbReference type="CDD" id="cd06579">
    <property type="entry name" value="TM_PBP1_transp_AraH_like"/>
    <property type="match status" value="1"/>
</dbReference>
<evidence type="ECO:0000256" key="9">
    <source>
        <dbReference type="SAM" id="Phobius"/>
    </source>
</evidence>
<keyword evidence="6 9" id="KW-1133">Transmembrane helix</keyword>
<keyword evidence="3" id="KW-1003">Cell membrane</keyword>
<evidence type="ECO:0000256" key="6">
    <source>
        <dbReference type="ARBA" id="ARBA00022989"/>
    </source>
</evidence>